<dbReference type="EMBL" id="JASGBQ010000001">
    <property type="protein sequence ID" value="MDI9241038.1"/>
    <property type="molecule type" value="Genomic_DNA"/>
</dbReference>
<reference evidence="1 2" key="1">
    <citation type="submission" date="2023-05" db="EMBL/GenBank/DDBJ databases">
        <title>[ruminococcus] sp. nov., isolated from a pig farm feces dump.</title>
        <authorList>
            <person name="Chang Y.-H."/>
        </authorList>
    </citation>
    <scope>NUCLEOTIDE SEQUENCE [LARGE SCALE GENOMIC DNA]</scope>
    <source>
        <strain evidence="1 2">YH-rum2234</strain>
    </source>
</reference>
<organism evidence="1 2">
    <name type="scientific">Fusibacillus kribbianus</name>
    <dbReference type="NCBI Taxonomy" id="3044208"/>
    <lineage>
        <taxon>Bacteria</taxon>
        <taxon>Bacillati</taxon>
        <taxon>Bacillota</taxon>
        <taxon>Clostridia</taxon>
        <taxon>Lachnospirales</taxon>
        <taxon>Lachnospiraceae</taxon>
        <taxon>Fusibacillus</taxon>
    </lineage>
</organism>
<proteinExistence type="predicted"/>
<protein>
    <submittedName>
        <fullName evidence="1">Uncharacterized protein</fullName>
    </submittedName>
</protein>
<comment type="caution">
    <text evidence="1">The sequence shown here is derived from an EMBL/GenBank/DDBJ whole genome shotgun (WGS) entry which is preliminary data.</text>
</comment>
<name>A0AAP4BA26_9FIRM</name>
<evidence type="ECO:0000313" key="2">
    <source>
        <dbReference type="Proteomes" id="UP001300383"/>
    </source>
</evidence>
<accession>A0AAP4BA26</accession>
<sequence>MARFKIIFDGEEQDEVFATEEEAEDYALYLCSCCRTGAETLHWSNPGDYDYDEDEFEDPEYEIVEED</sequence>
<keyword evidence="2" id="KW-1185">Reference proteome</keyword>
<dbReference type="Proteomes" id="UP001300383">
    <property type="component" value="Unassembled WGS sequence"/>
</dbReference>
<dbReference type="AlphaFoldDB" id="A0AAP4BA26"/>
<dbReference type="RefSeq" id="WP_283229545.1">
    <property type="nucleotide sequence ID" value="NZ_JASGBQ010000001.1"/>
</dbReference>
<evidence type="ECO:0000313" key="1">
    <source>
        <dbReference type="EMBL" id="MDI9241038.1"/>
    </source>
</evidence>
<gene>
    <name evidence="1" type="ORF">QJ036_00915</name>
</gene>